<protein>
    <recommendedName>
        <fullName evidence="2">F-box domain-containing protein</fullName>
    </recommendedName>
</protein>
<feature type="domain" description="F-box" evidence="2">
    <location>
        <begin position="79"/>
        <end position="119"/>
    </location>
</feature>
<dbReference type="InterPro" id="IPR013187">
    <property type="entry name" value="F-box-assoc_dom_typ3"/>
</dbReference>
<dbReference type="SUPFAM" id="SSF50965">
    <property type="entry name" value="Galactose oxidase, central domain"/>
    <property type="match status" value="1"/>
</dbReference>
<dbReference type="InterPro" id="IPR050796">
    <property type="entry name" value="SCF_F-box_component"/>
</dbReference>
<dbReference type="EMBL" id="OX465083">
    <property type="protein sequence ID" value="CAI9293746.1"/>
    <property type="molecule type" value="Genomic_DNA"/>
</dbReference>
<sequence>MATAGNGRARYKSGGAGEKHEINEEPQNVSQEAGRHNSTGVSDESWNSATTRISELEQMWKRKTFTRSEIQHPPTLENLSSDLLLNIFIRLLAKQLAQMRCVSKSWNALLSHPSFIRSHLHHSINNNDRTLLVFYNNISSSSNLKPFTTHPFRSPKLKLTNLIKRPPVNPKSKYSASIIKVIGSFHGLICSSYGNVIHIWNPSLSMVSTLPPHSKPPRYNYEIHFRFGFDPKTEDYKVVKLIGLTSILPYLVKKWLQVEVYSMRKGSWEFITQRFPSDVTRIFDIDFVCADGHDGHLHWLGYFAEGEKRNAIVAFDLGSETFTQIPLPDSIPSNKHPNALGVLDGKICVMSEVVTDGVCEVWVMEEYGVAESWVKRHVFSMFLGDVVFGSTSHNEFLILDGDLRILLYNPTSRKAKILEKFCRGKPIKDLIRLGISLPIEALYISPSISSCSLTPKSSGVFYFSSPKLTISQQVDSLFQKKVVEVRKKLLDDMDKLLERILQREDEPKELRTLQHSKPLICFVKIIGSCQNLFQSRLRKGR</sequence>
<dbReference type="Pfam" id="PF08268">
    <property type="entry name" value="FBA_3"/>
    <property type="match status" value="1"/>
</dbReference>
<gene>
    <name evidence="3" type="ORF">LSALG_LOCUS32751</name>
</gene>
<dbReference type="SUPFAM" id="SSF81383">
    <property type="entry name" value="F-box domain"/>
    <property type="match status" value="1"/>
</dbReference>
<dbReference type="PANTHER" id="PTHR31672">
    <property type="entry name" value="BNACNNG10540D PROTEIN"/>
    <property type="match status" value="1"/>
</dbReference>
<dbReference type="SMART" id="SM00256">
    <property type="entry name" value="FBOX"/>
    <property type="match status" value="1"/>
</dbReference>
<dbReference type="Proteomes" id="UP001177003">
    <property type="component" value="Chromosome 7"/>
</dbReference>
<feature type="compositionally biased region" description="Polar residues" evidence="1">
    <location>
        <begin position="25"/>
        <end position="48"/>
    </location>
</feature>
<dbReference type="InterPro" id="IPR036047">
    <property type="entry name" value="F-box-like_dom_sf"/>
</dbReference>
<evidence type="ECO:0000313" key="3">
    <source>
        <dbReference type="EMBL" id="CAI9293746.1"/>
    </source>
</evidence>
<keyword evidence="4" id="KW-1185">Reference proteome</keyword>
<organism evidence="3 4">
    <name type="scientific">Lactuca saligna</name>
    <name type="common">Willowleaf lettuce</name>
    <dbReference type="NCBI Taxonomy" id="75948"/>
    <lineage>
        <taxon>Eukaryota</taxon>
        <taxon>Viridiplantae</taxon>
        <taxon>Streptophyta</taxon>
        <taxon>Embryophyta</taxon>
        <taxon>Tracheophyta</taxon>
        <taxon>Spermatophyta</taxon>
        <taxon>Magnoliopsida</taxon>
        <taxon>eudicotyledons</taxon>
        <taxon>Gunneridae</taxon>
        <taxon>Pentapetalae</taxon>
        <taxon>asterids</taxon>
        <taxon>campanulids</taxon>
        <taxon>Asterales</taxon>
        <taxon>Asteraceae</taxon>
        <taxon>Cichorioideae</taxon>
        <taxon>Cichorieae</taxon>
        <taxon>Lactucinae</taxon>
        <taxon>Lactuca</taxon>
    </lineage>
</organism>
<dbReference type="AlphaFoldDB" id="A0AA35ZKD0"/>
<evidence type="ECO:0000256" key="1">
    <source>
        <dbReference type="SAM" id="MobiDB-lite"/>
    </source>
</evidence>
<evidence type="ECO:0000313" key="4">
    <source>
        <dbReference type="Proteomes" id="UP001177003"/>
    </source>
</evidence>
<reference evidence="3" key="1">
    <citation type="submission" date="2023-04" db="EMBL/GenBank/DDBJ databases">
        <authorList>
            <person name="Vijverberg K."/>
            <person name="Xiong W."/>
            <person name="Schranz E."/>
        </authorList>
    </citation>
    <scope>NUCLEOTIDE SEQUENCE</scope>
</reference>
<dbReference type="InterPro" id="IPR011043">
    <property type="entry name" value="Gal_Oxase/kelch_b-propeller"/>
</dbReference>
<evidence type="ECO:0000259" key="2">
    <source>
        <dbReference type="SMART" id="SM00256"/>
    </source>
</evidence>
<dbReference type="InterPro" id="IPR017451">
    <property type="entry name" value="F-box-assoc_interact_dom"/>
</dbReference>
<dbReference type="Pfam" id="PF00646">
    <property type="entry name" value="F-box"/>
    <property type="match status" value="1"/>
</dbReference>
<dbReference type="Gene3D" id="1.20.1280.50">
    <property type="match status" value="1"/>
</dbReference>
<feature type="region of interest" description="Disordered" evidence="1">
    <location>
        <begin position="1"/>
        <end position="48"/>
    </location>
</feature>
<dbReference type="PANTHER" id="PTHR31672:SF13">
    <property type="entry name" value="F-BOX PROTEIN CPR30-LIKE"/>
    <property type="match status" value="1"/>
</dbReference>
<proteinExistence type="predicted"/>
<dbReference type="NCBIfam" id="TIGR01640">
    <property type="entry name" value="F_box_assoc_1"/>
    <property type="match status" value="1"/>
</dbReference>
<accession>A0AA35ZKD0</accession>
<name>A0AA35ZKD0_LACSI</name>
<dbReference type="InterPro" id="IPR001810">
    <property type="entry name" value="F-box_dom"/>
</dbReference>